<dbReference type="InterPro" id="IPR036388">
    <property type="entry name" value="WH-like_DNA-bd_sf"/>
</dbReference>
<protein>
    <submittedName>
        <fullName evidence="1">PadR family transcriptional regulator</fullName>
    </submittedName>
</protein>
<evidence type="ECO:0000313" key="1">
    <source>
        <dbReference type="EMBL" id="MBL1104402.1"/>
    </source>
</evidence>
<dbReference type="EMBL" id="JAERRH010000002">
    <property type="protein sequence ID" value="MBL1104402.1"/>
    <property type="molecule type" value="Genomic_DNA"/>
</dbReference>
<sequence length="138" mass="15463">MALRHVAPTALLERDLRNYELAKSLDLGVANFRHAHPQQGKQVHAELTRLEKDGLIAGGGVLQEARPDKRLFRATDAGLAELVDPIRAVRRSRRRVGVSWSALAVEVTPARAPAGVPARHDQSLRHFLYRNYSHPVRR</sequence>
<reference evidence="1 2" key="1">
    <citation type="submission" date="2021-01" db="EMBL/GenBank/DDBJ databases">
        <title>WGS of actinomycetes isolated from Thailand.</title>
        <authorList>
            <person name="Thawai C."/>
        </authorList>
    </citation>
    <scope>NUCLEOTIDE SEQUENCE [LARGE SCALE GENOMIC DNA]</scope>
    <source>
        <strain evidence="1 2">CH5-8</strain>
    </source>
</reference>
<dbReference type="Proteomes" id="UP000621386">
    <property type="component" value="Unassembled WGS sequence"/>
</dbReference>
<dbReference type="Gene3D" id="1.10.10.10">
    <property type="entry name" value="Winged helix-like DNA-binding domain superfamily/Winged helix DNA-binding domain"/>
    <property type="match status" value="1"/>
</dbReference>
<dbReference type="SUPFAM" id="SSF46785">
    <property type="entry name" value="Winged helix' DNA-binding domain"/>
    <property type="match status" value="1"/>
</dbReference>
<comment type="caution">
    <text evidence="1">The sequence shown here is derived from an EMBL/GenBank/DDBJ whole genome shotgun (WGS) entry which is preliminary data.</text>
</comment>
<gene>
    <name evidence="1" type="ORF">JK361_07265</name>
</gene>
<name>A0ABS1NWA3_9ACTN</name>
<organism evidence="1 2">
    <name type="scientific">Streptomyces musisoli</name>
    <dbReference type="NCBI Taxonomy" id="2802280"/>
    <lineage>
        <taxon>Bacteria</taxon>
        <taxon>Bacillati</taxon>
        <taxon>Actinomycetota</taxon>
        <taxon>Actinomycetes</taxon>
        <taxon>Kitasatosporales</taxon>
        <taxon>Streptomycetaceae</taxon>
        <taxon>Streptomyces</taxon>
    </lineage>
</organism>
<keyword evidence="2" id="KW-1185">Reference proteome</keyword>
<accession>A0ABS1NWA3</accession>
<proteinExistence type="predicted"/>
<evidence type="ECO:0000313" key="2">
    <source>
        <dbReference type="Proteomes" id="UP000621386"/>
    </source>
</evidence>
<dbReference type="InterPro" id="IPR036390">
    <property type="entry name" value="WH_DNA-bd_sf"/>
</dbReference>